<comment type="similarity">
    <text evidence="1 2">Belongs to the TelA family.</text>
</comment>
<dbReference type="Pfam" id="PF05816">
    <property type="entry name" value="TelA"/>
    <property type="match status" value="1"/>
</dbReference>
<dbReference type="RefSeq" id="WP_048003783.1">
    <property type="nucleotide sequence ID" value="NZ_CP085398.1"/>
</dbReference>
<organism evidence="3 4">
    <name type="scientific">Rossellomorea marisflavi</name>
    <dbReference type="NCBI Taxonomy" id="189381"/>
    <lineage>
        <taxon>Bacteria</taxon>
        <taxon>Bacillati</taxon>
        <taxon>Bacillota</taxon>
        <taxon>Bacilli</taxon>
        <taxon>Bacillales</taxon>
        <taxon>Bacillaceae</taxon>
        <taxon>Rossellomorea</taxon>
    </lineage>
</organism>
<dbReference type="PANTHER" id="PTHR38432:SF1">
    <property type="entry name" value="TELA-LIKE PROTEIN SAOUHSC_01408"/>
    <property type="match status" value="1"/>
</dbReference>
<sequence>MEQRKEYSELDQLLSNPFDEGLTPQPQKANGLMERLPEEQQQKAKQLAEQIDYKDYEAILKYGTAAQSQLSNFSNSMLDHVQKRDIGPIGDVLGDLMKKLELMNPDELNSKQKGVFKRLFRKVSSSIQEVLSKYQKIGSQIDRISVRLEHSKKTLMDDNRLLETLYEKNKDYFHALNMYIAAAEYKRDEIQGTLLPTLRKKAEETGDELLYQEVNDTTQFLDRLEKRIHDLKLSRQMTIQSAPQIRLIQNTNQALAEKIQASVLTAIPLWKNQIAIALTLLNQQKAVTAQKQVSQTTNDLLLKNSEMLKVNSIETAKENERGIIDIETLKKTQENLITTIEETLAIQAEGRQKRQQAEQEMVTMEQELKQKLIEIRK</sequence>
<name>A0A165J633_9BACI</name>
<dbReference type="PANTHER" id="PTHR38432">
    <property type="entry name" value="TELA-LIKE PROTEIN SAOUHSC_01408"/>
    <property type="match status" value="1"/>
</dbReference>
<dbReference type="OrthoDB" id="9768858at2"/>
<proteinExistence type="inferred from homology"/>
<gene>
    <name evidence="3" type="ORF">AV649_04310</name>
</gene>
<reference evidence="4" key="1">
    <citation type="submission" date="2016-01" db="EMBL/GenBank/DDBJ databases">
        <title>Whole genome sequencing of Bhargavaea cecembensis T14.</title>
        <authorList>
            <person name="Hong K.W."/>
        </authorList>
    </citation>
    <scope>NUCLEOTIDE SEQUENCE [LARGE SCALE GENOMIC DNA]</scope>
    <source>
        <strain evidence="4">M19</strain>
    </source>
</reference>
<evidence type="ECO:0000313" key="3">
    <source>
        <dbReference type="EMBL" id="KZE45422.1"/>
    </source>
</evidence>
<evidence type="ECO:0000256" key="1">
    <source>
        <dbReference type="ARBA" id="ARBA00005541"/>
    </source>
</evidence>
<protein>
    <submittedName>
        <fullName evidence="3">Tellurite resistance protein TelA</fullName>
    </submittedName>
</protein>
<dbReference type="InterPro" id="IPR008863">
    <property type="entry name" value="Toxic_anion-R_TelA"/>
</dbReference>
<evidence type="ECO:0000313" key="4">
    <source>
        <dbReference type="Proteomes" id="UP000076510"/>
    </source>
</evidence>
<dbReference type="AlphaFoldDB" id="A0A165J633"/>
<dbReference type="Proteomes" id="UP000076510">
    <property type="component" value="Unassembled WGS sequence"/>
</dbReference>
<accession>A0A165J633</accession>
<dbReference type="PIRSF" id="PIRSF026508">
    <property type="entry name" value="TelA"/>
    <property type="match status" value="1"/>
</dbReference>
<dbReference type="EMBL" id="LQQY01000034">
    <property type="protein sequence ID" value="KZE45422.1"/>
    <property type="molecule type" value="Genomic_DNA"/>
</dbReference>
<evidence type="ECO:0000256" key="2">
    <source>
        <dbReference type="PIRNR" id="PIRNR026508"/>
    </source>
</evidence>
<comment type="caution">
    <text evidence="3">The sequence shown here is derived from an EMBL/GenBank/DDBJ whole genome shotgun (WGS) entry which is preliminary data.</text>
</comment>
<dbReference type="PATRIC" id="fig|189381.9.peg.304"/>